<organism evidence="2 3">
    <name type="scientific">Rubrivirga marina</name>
    <dbReference type="NCBI Taxonomy" id="1196024"/>
    <lineage>
        <taxon>Bacteria</taxon>
        <taxon>Pseudomonadati</taxon>
        <taxon>Rhodothermota</taxon>
        <taxon>Rhodothermia</taxon>
        <taxon>Rhodothermales</taxon>
        <taxon>Rubricoccaceae</taxon>
        <taxon>Rubrivirga</taxon>
    </lineage>
</organism>
<dbReference type="AlphaFoldDB" id="A0A271IWD1"/>
<evidence type="ECO:0000313" key="2">
    <source>
        <dbReference type="EMBL" id="PAP75238.1"/>
    </source>
</evidence>
<evidence type="ECO:0008006" key="4">
    <source>
        <dbReference type="Google" id="ProtNLM"/>
    </source>
</evidence>
<dbReference type="Proteomes" id="UP000216339">
    <property type="component" value="Unassembled WGS sequence"/>
</dbReference>
<comment type="caution">
    <text evidence="2">The sequence shown here is derived from an EMBL/GenBank/DDBJ whole genome shotgun (WGS) entry which is preliminary data.</text>
</comment>
<feature type="chain" id="PRO_5012424923" description="Lipocalin-like domain-containing protein" evidence="1">
    <location>
        <begin position="18"/>
        <end position="171"/>
    </location>
</feature>
<feature type="signal peptide" evidence="1">
    <location>
        <begin position="1"/>
        <end position="17"/>
    </location>
</feature>
<dbReference type="RefSeq" id="WP_095508875.1">
    <property type="nucleotide sequence ID" value="NZ_MQWD01000001.1"/>
</dbReference>
<evidence type="ECO:0000256" key="1">
    <source>
        <dbReference type="SAM" id="SignalP"/>
    </source>
</evidence>
<proteinExistence type="predicted"/>
<keyword evidence="1" id="KW-0732">Signal</keyword>
<accession>A0A271IWD1</accession>
<dbReference type="PROSITE" id="PS51257">
    <property type="entry name" value="PROKAR_LIPOPROTEIN"/>
    <property type="match status" value="1"/>
</dbReference>
<reference evidence="2 3" key="1">
    <citation type="submission" date="2016-11" db="EMBL/GenBank/DDBJ databases">
        <title>Study of marine rhodopsin-containing bacteria.</title>
        <authorList>
            <person name="Yoshizawa S."/>
            <person name="Kumagai Y."/>
            <person name="Kogure K."/>
        </authorList>
    </citation>
    <scope>NUCLEOTIDE SEQUENCE [LARGE SCALE GENOMIC DNA]</scope>
    <source>
        <strain evidence="2 3">SAORIC-28</strain>
    </source>
</reference>
<dbReference type="EMBL" id="MQWD01000001">
    <property type="protein sequence ID" value="PAP75238.1"/>
    <property type="molecule type" value="Genomic_DNA"/>
</dbReference>
<protein>
    <recommendedName>
        <fullName evidence="4">Lipocalin-like domain-containing protein</fullName>
    </recommendedName>
</protein>
<evidence type="ECO:0000313" key="3">
    <source>
        <dbReference type="Proteomes" id="UP000216339"/>
    </source>
</evidence>
<gene>
    <name evidence="2" type="ORF">BSZ37_01670</name>
</gene>
<keyword evidence="3" id="KW-1185">Reference proteome</keyword>
<dbReference type="OrthoDB" id="9849820at2"/>
<name>A0A271IWD1_9BACT</name>
<sequence>MPTCPRCALFAIVLAVAVFTGCDSNNPGRDLDLVDGIYTLEELTFDPTTQSLPTADLGASLSSGTTIEIFGGDGEAQMVVRYESGRPSSRIELEVGATRGRASFEAVTQEDIDDLADIFLPPQFVLTYDDEANVLSNSFTQTGVNLEAFDPDVYRDQRNNRGTLTIQFRRL</sequence>